<evidence type="ECO:0000256" key="2">
    <source>
        <dbReference type="ARBA" id="ARBA00022552"/>
    </source>
</evidence>
<dbReference type="Pfam" id="PF10273">
    <property type="entry name" value="WGG"/>
    <property type="match status" value="1"/>
</dbReference>
<dbReference type="PANTHER" id="PTHR21250">
    <property type="entry name" value="PRE-RRNA-PROCESSING PROTEIN TSR2 HOMOLOG"/>
    <property type="match status" value="1"/>
</dbReference>
<dbReference type="InterPro" id="IPR019398">
    <property type="entry name" value="Pre-rRNA_process_TSR2"/>
</dbReference>
<dbReference type="GO" id="GO:0006364">
    <property type="term" value="P:rRNA processing"/>
    <property type="evidence" value="ECO:0007669"/>
    <property type="project" value="UniProtKB-KW"/>
</dbReference>
<comment type="similarity">
    <text evidence="1">Belongs to the TSR2 family.</text>
</comment>
<evidence type="ECO:0000313" key="3">
    <source>
        <dbReference type="Proteomes" id="UP001652623"/>
    </source>
</evidence>
<evidence type="ECO:0000256" key="1">
    <source>
        <dbReference type="ARBA" id="ARBA00006524"/>
    </source>
</evidence>
<gene>
    <name evidence="4" type="primary">LOC107423155</name>
</gene>
<reference evidence="4" key="1">
    <citation type="submission" date="2025-08" db="UniProtKB">
        <authorList>
            <consortium name="RefSeq"/>
        </authorList>
    </citation>
    <scope>IDENTIFICATION</scope>
    <source>
        <tissue evidence="4">Seedling</tissue>
    </source>
</reference>
<dbReference type="GeneID" id="107423155"/>
<evidence type="ECO:0000313" key="4">
    <source>
        <dbReference type="RefSeq" id="XP_015888166.3"/>
    </source>
</evidence>
<name>A0A6P4A4C9_ZIZJJ</name>
<dbReference type="Proteomes" id="UP001652623">
    <property type="component" value="Chromosome 3"/>
</dbReference>
<dbReference type="InParanoid" id="A0A6P4A4C9"/>
<keyword evidence="3" id="KW-1185">Reference proteome</keyword>
<proteinExistence type="inferred from homology"/>
<sequence>MESMRKSANNIIPSSSTTLQNPEAVSHLQESIASVLSRWTGLQMAVHNQWGGHDSFEKSRKLAADIFSWLSQSKARLYVEDVENFLHECMLLTFNTDLEDGSIEEVAEELMSIHEEYLQGNQSM</sequence>
<keyword evidence="2" id="KW-0698">rRNA processing</keyword>
<protein>
    <submittedName>
        <fullName evidence="4">Uncharacterized protein LOC107423155</fullName>
    </submittedName>
</protein>
<dbReference type="KEGG" id="zju:107423155"/>
<dbReference type="AlphaFoldDB" id="A0A6P4A4C9"/>
<accession>A0A6P4A4C9</accession>
<organism evidence="3 4">
    <name type="scientific">Ziziphus jujuba</name>
    <name type="common">Chinese jujube</name>
    <name type="synonym">Ziziphus sativa</name>
    <dbReference type="NCBI Taxonomy" id="326968"/>
    <lineage>
        <taxon>Eukaryota</taxon>
        <taxon>Viridiplantae</taxon>
        <taxon>Streptophyta</taxon>
        <taxon>Embryophyta</taxon>
        <taxon>Tracheophyta</taxon>
        <taxon>Spermatophyta</taxon>
        <taxon>Magnoliopsida</taxon>
        <taxon>eudicotyledons</taxon>
        <taxon>Gunneridae</taxon>
        <taxon>Pentapetalae</taxon>
        <taxon>rosids</taxon>
        <taxon>fabids</taxon>
        <taxon>Rosales</taxon>
        <taxon>Rhamnaceae</taxon>
        <taxon>Paliureae</taxon>
        <taxon>Ziziphus</taxon>
    </lineage>
</organism>
<dbReference type="RefSeq" id="XP_015888166.3">
    <property type="nucleotide sequence ID" value="XM_016032680.4"/>
</dbReference>